<evidence type="ECO:0000313" key="1">
    <source>
        <dbReference type="EMBL" id="TGB00422.1"/>
    </source>
</evidence>
<protein>
    <submittedName>
        <fullName evidence="1">Uncharacterized protein</fullName>
    </submittedName>
</protein>
<dbReference type="Pfam" id="PF26325">
    <property type="entry name" value="YhjD"/>
    <property type="match status" value="1"/>
</dbReference>
<evidence type="ECO:0000313" key="2">
    <source>
        <dbReference type="Proteomes" id="UP000298347"/>
    </source>
</evidence>
<name>A0A4Z0GVV6_9BACL</name>
<organism evidence="1 2">
    <name type="scientific">Sporolactobacillus shoreae</name>
    <dbReference type="NCBI Taxonomy" id="1465501"/>
    <lineage>
        <taxon>Bacteria</taxon>
        <taxon>Bacillati</taxon>
        <taxon>Bacillota</taxon>
        <taxon>Bacilli</taxon>
        <taxon>Bacillales</taxon>
        <taxon>Sporolactobacillaceae</taxon>
        <taxon>Sporolactobacillus</taxon>
    </lineage>
</organism>
<dbReference type="OrthoDB" id="2988956at2"/>
<accession>A0A4Z0GVV6</accession>
<dbReference type="EMBL" id="SRJD01000001">
    <property type="protein sequence ID" value="TGB00422.1"/>
    <property type="molecule type" value="Genomic_DNA"/>
</dbReference>
<proteinExistence type="predicted"/>
<comment type="caution">
    <text evidence="1">The sequence shown here is derived from an EMBL/GenBank/DDBJ whole genome shotgun (WGS) entry which is preliminary data.</text>
</comment>
<sequence length="115" mass="13859">MDAHQLTILEKQIIQQYIFLPMIRMALEHDRKILARTNAKFKAPYIELLGQAMRRVTEDMRKNKDDLFKYHIHMTRRTWLDYEVYARGRVFEVSYQKSAASDWIYERIGQYLTGA</sequence>
<keyword evidence="2" id="KW-1185">Reference proteome</keyword>
<dbReference type="AlphaFoldDB" id="A0A4Z0GVV6"/>
<reference evidence="1 2" key="1">
    <citation type="journal article" date="2015" name="Int. J. Syst. Evol. Microbiol.">
        <title>Sporolactobacillus shoreae sp. nov. and Sporolactobacillus spathodeae sp. nov., two spore-forming lactic acid bacteria isolated from tree barks in Thailand.</title>
        <authorList>
            <person name="Thamacharoensuk T."/>
            <person name="Kitahara M."/>
            <person name="Ohkuma M."/>
            <person name="Thongchul N."/>
            <person name="Tanasupawat S."/>
        </authorList>
    </citation>
    <scope>NUCLEOTIDE SEQUENCE [LARGE SCALE GENOMIC DNA]</scope>
    <source>
        <strain evidence="1 2">BK92</strain>
    </source>
</reference>
<dbReference type="Proteomes" id="UP000298347">
    <property type="component" value="Unassembled WGS sequence"/>
</dbReference>
<dbReference type="RefSeq" id="WP_135347067.1">
    <property type="nucleotide sequence ID" value="NZ_SRJD01000001.1"/>
</dbReference>
<dbReference type="InterPro" id="IPR058600">
    <property type="entry name" value="YhjD-like"/>
</dbReference>
<gene>
    <name evidence="1" type="ORF">E4665_01730</name>
</gene>